<name>A0A9D7K1V3_9PROT</name>
<comment type="caution">
    <text evidence="1">The sequence shown here is derived from an EMBL/GenBank/DDBJ whole genome shotgun (WGS) entry which is preliminary data.</text>
</comment>
<sequence>MTDKDPNRPIDRIRNSALSMKIGENGDGPIGTIIDMQQSLYSVHEHAIFAIQIADQIDPQRTNTAIPNTQQKVLSLGAQDPEVARTYLTAYTLFKSLHLGPRFDEKKSLQLAFEFLAIIAAILDEQRRLDAATKVAVDEFEALPAKDRSLRLPALGDVSHRCNAFTQKIGHAVDMLEEIARLFYPGEITNKWVDSLAVLLAQKHGEDASVTRAMQERGPALLQLRRLRNMVEHPKDGDRIAVYDFKLLPSMELLLPSVNIQLPGEEPVTGSLVSLMEQVRSSLVDDAEHLFGLLVAANLQPPSKFNICLIELPEDRRPKWNPHQRLSYGIEINGQVQPLG</sequence>
<evidence type="ECO:0000313" key="1">
    <source>
        <dbReference type="EMBL" id="MBK8523824.1"/>
    </source>
</evidence>
<dbReference type="AlphaFoldDB" id="A0A9D7K1V3"/>
<reference evidence="1" key="1">
    <citation type="submission" date="2020-10" db="EMBL/GenBank/DDBJ databases">
        <title>Connecting structure to function with the recovery of over 1000 high-quality activated sludge metagenome-assembled genomes encoding full-length rRNA genes using long-read sequencing.</title>
        <authorList>
            <person name="Singleton C.M."/>
            <person name="Petriglieri F."/>
            <person name="Kristensen J.M."/>
            <person name="Kirkegaard R.H."/>
            <person name="Michaelsen T.Y."/>
            <person name="Andersen M.H."/>
            <person name="Karst S.M."/>
            <person name="Dueholm M.S."/>
            <person name="Nielsen P.H."/>
            <person name="Albertsen M."/>
        </authorList>
    </citation>
    <scope>NUCLEOTIDE SEQUENCE</scope>
    <source>
        <strain evidence="1">Hirt_18-Q3-R61-65_BATAC.395</strain>
    </source>
</reference>
<organism evidence="1 2">
    <name type="scientific">Candidatus Proximibacter danicus</name>
    <dbReference type="NCBI Taxonomy" id="2954365"/>
    <lineage>
        <taxon>Bacteria</taxon>
        <taxon>Pseudomonadati</taxon>
        <taxon>Pseudomonadota</taxon>
        <taxon>Betaproteobacteria</taxon>
        <taxon>Candidatus Proximibacter</taxon>
    </lineage>
</organism>
<dbReference type="Proteomes" id="UP000886689">
    <property type="component" value="Unassembled WGS sequence"/>
</dbReference>
<proteinExistence type="predicted"/>
<gene>
    <name evidence="1" type="ORF">IPL58_06705</name>
</gene>
<accession>A0A9D7K1V3</accession>
<dbReference type="EMBL" id="JADJUC010000005">
    <property type="protein sequence ID" value="MBK8523824.1"/>
    <property type="molecule type" value="Genomic_DNA"/>
</dbReference>
<evidence type="ECO:0000313" key="2">
    <source>
        <dbReference type="Proteomes" id="UP000886689"/>
    </source>
</evidence>
<protein>
    <submittedName>
        <fullName evidence="1">Uncharacterized protein</fullName>
    </submittedName>
</protein>